<sequence length="73" mass="8413">MSAFFALSNEKYRGDQNEQKNTQLVIFRNGILFLEDIGWPAESTYQPRTVNTDGSDLQTLQIAVQNKYLPPYQ</sequence>
<comment type="caution">
    <text evidence="1">The sequence shown here is derived from an EMBL/GenBank/DDBJ whole genome shotgun (WGS) entry which is preliminary data.</text>
</comment>
<protein>
    <submittedName>
        <fullName evidence="1">Uncharacterized protein</fullName>
    </submittedName>
</protein>
<dbReference type="EMBL" id="JAPTNG010000001">
    <property type="protein sequence ID" value="MCZ0829482.1"/>
    <property type="molecule type" value="Genomic_DNA"/>
</dbReference>
<proteinExistence type="predicted"/>
<name>A0ABT4HRT7_9BACL</name>
<accession>A0ABT4HRT7</accession>
<dbReference type="Proteomes" id="UP001067708">
    <property type="component" value="Unassembled WGS sequence"/>
</dbReference>
<keyword evidence="2" id="KW-1185">Reference proteome</keyword>
<gene>
    <name evidence="1" type="ORF">O0535_01575</name>
</gene>
<reference evidence="1" key="1">
    <citation type="submission" date="2022-09" db="EMBL/GenBank/DDBJ databases">
        <title>Genome analysis and characterization of larvicidal activity of Brevibacillus strains.</title>
        <authorList>
            <person name="Patrusheva E.V."/>
            <person name="Izotova A.O."/>
            <person name="Toshchakov S.V."/>
            <person name="Sineoky S.P."/>
        </authorList>
    </citation>
    <scope>NUCLEOTIDE SEQUENCE</scope>
    <source>
        <strain evidence="1">VKPM_B-13244</strain>
    </source>
</reference>
<evidence type="ECO:0000313" key="2">
    <source>
        <dbReference type="Proteomes" id="UP001067708"/>
    </source>
</evidence>
<evidence type="ECO:0000313" key="1">
    <source>
        <dbReference type="EMBL" id="MCZ0829482.1"/>
    </source>
</evidence>
<organism evidence="1 2">
    <name type="scientific">Brevibacillus halotolerans</name>
    <dbReference type="NCBI Taxonomy" id="1507437"/>
    <lineage>
        <taxon>Bacteria</taxon>
        <taxon>Bacillati</taxon>
        <taxon>Bacillota</taxon>
        <taxon>Bacilli</taxon>
        <taxon>Bacillales</taxon>
        <taxon>Paenibacillaceae</taxon>
        <taxon>Brevibacillus</taxon>
    </lineage>
</organism>